<feature type="signal peptide" evidence="2">
    <location>
        <begin position="1"/>
        <end position="28"/>
    </location>
</feature>
<sequence length="161" mass="17822">MEPSRATMRTFPFLQGLFALSVRTQTSASEPVRAQYLQINSKVHTILGKGLVVVKVGVKLNERSIAGGGTPYHGMLESTKSPLVLASSPVMLCKITRYPTFDSVFPNHSTRLARNSYIGRVSFRQLTCTVFECIRFRKSTDRSGNRTLSPVPFPQPVTDEG</sequence>
<dbReference type="Proteomes" id="UP001244207">
    <property type="component" value="Unassembled WGS sequence"/>
</dbReference>
<proteinExistence type="predicted"/>
<keyword evidence="2" id="KW-0732">Signal</keyword>
<reference evidence="3" key="1">
    <citation type="submission" date="2021-12" db="EMBL/GenBank/DDBJ databases">
        <title>Comparative genomics, transcriptomics and evolutionary studies reveal genomic signatures of adaptation to plant cell wall in hemibiotrophic fungi.</title>
        <authorList>
            <consortium name="DOE Joint Genome Institute"/>
            <person name="Baroncelli R."/>
            <person name="Diaz J.F."/>
            <person name="Benocci T."/>
            <person name="Peng M."/>
            <person name="Battaglia E."/>
            <person name="Haridas S."/>
            <person name="Andreopoulos W."/>
            <person name="Labutti K."/>
            <person name="Pangilinan J."/>
            <person name="Floch G.L."/>
            <person name="Makela M.R."/>
            <person name="Henrissat B."/>
            <person name="Grigoriev I.V."/>
            <person name="Crouch J.A."/>
            <person name="De Vries R.P."/>
            <person name="Sukno S.A."/>
            <person name="Thon M.R."/>
        </authorList>
    </citation>
    <scope>NUCLEOTIDE SEQUENCE</scope>
    <source>
        <strain evidence="3">CBS 112980</strain>
    </source>
</reference>
<dbReference type="AlphaFoldDB" id="A0AAD8UQ49"/>
<evidence type="ECO:0000256" key="1">
    <source>
        <dbReference type="SAM" id="MobiDB-lite"/>
    </source>
</evidence>
<feature type="chain" id="PRO_5042194855" description="Secreted protein" evidence="2">
    <location>
        <begin position="29"/>
        <end position="161"/>
    </location>
</feature>
<feature type="region of interest" description="Disordered" evidence="1">
    <location>
        <begin position="141"/>
        <end position="161"/>
    </location>
</feature>
<comment type="caution">
    <text evidence="3">The sequence shown here is derived from an EMBL/GenBank/DDBJ whole genome shotgun (WGS) entry which is preliminary data.</text>
</comment>
<dbReference type="RefSeq" id="XP_060365748.1">
    <property type="nucleotide sequence ID" value="XM_060502172.1"/>
</dbReference>
<evidence type="ECO:0000313" key="4">
    <source>
        <dbReference type="Proteomes" id="UP001244207"/>
    </source>
</evidence>
<name>A0AAD8UQ49_GLOAC</name>
<keyword evidence="4" id="KW-1185">Reference proteome</keyword>
<organism evidence="3 4">
    <name type="scientific">Glomerella acutata</name>
    <name type="common">Colletotrichum acutatum</name>
    <dbReference type="NCBI Taxonomy" id="27357"/>
    <lineage>
        <taxon>Eukaryota</taxon>
        <taxon>Fungi</taxon>
        <taxon>Dikarya</taxon>
        <taxon>Ascomycota</taxon>
        <taxon>Pezizomycotina</taxon>
        <taxon>Sordariomycetes</taxon>
        <taxon>Hypocreomycetidae</taxon>
        <taxon>Glomerellales</taxon>
        <taxon>Glomerellaceae</taxon>
        <taxon>Colletotrichum</taxon>
        <taxon>Colletotrichum acutatum species complex</taxon>
    </lineage>
</organism>
<dbReference type="GeneID" id="85386071"/>
<evidence type="ECO:0008006" key="5">
    <source>
        <dbReference type="Google" id="ProtNLM"/>
    </source>
</evidence>
<gene>
    <name evidence="3" type="ORF">BDZ83DRAFT_287897</name>
</gene>
<dbReference type="EMBL" id="JAHMHS010000039">
    <property type="protein sequence ID" value="KAK1725693.1"/>
    <property type="molecule type" value="Genomic_DNA"/>
</dbReference>
<evidence type="ECO:0000256" key="2">
    <source>
        <dbReference type="SAM" id="SignalP"/>
    </source>
</evidence>
<protein>
    <recommendedName>
        <fullName evidence="5">Secreted protein</fullName>
    </recommendedName>
</protein>
<evidence type="ECO:0000313" key="3">
    <source>
        <dbReference type="EMBL" id="KAK1725693.1"/>
    </source>
</evidence>
<accession>A0AAD8UQ49</accession>